<keyword evidence="3" id="KW-0813">Transport</keyword>
<dbReference type="PANTHER" id="PTHR18945">
    <property type="entry name" value="NEUROTRANSMITTER GATED ION CHANNEL"/>
    <property type="match status" value="1"/>
</dbReference>
<evidence type="ECO:0000313" key="15">
    <source>
        <dbReference type="Proteomes" id="UP001164746"/>
    </source>
</evidence>
<dbReference type="PRINTS" id="PR00253">
    <property type="entry name" value="GABAARECEPTR"/>
</dbReference>
<feature type="domain" description="Neurotransmitter-gated ion-channel ligand-binding" evidence="12">
    <location>
        <begin position="2"/>
        <end position="74"/>
    </location>
</feature>
<dbReference type="InterPro" id="IPR006202">
    <property type="entry name" value="Neur_chan_lig-bd"/>
</dbReference>
<name>A0ABY7DUG4_MYAAR</name>
<evidence type="ECO:0000256" key="4">
    <source>
        <dbReference type="ARBA" id="ARBA00022475"/>
    </source>
</evidence>
<reference evidence="14" key="1">
    <citation type="submission" date="2022-11" db="EMBL/GenBank/DDBJ databases">
        <title>Centuries of genome instability and evolution in soft-shell clam transmissible cancer (bioRxiv).</title>
        <authorList>
            <person name="Hart S.F.M."/>
            <person name="Yonemitsu M.A."/>
            <person name="Giersch R.M."/>
            <person name="Beal B.F."/>
            <person name="Arriagada G."/>
            <person name="Davis B.W."/>
            <person name="Ostrander E.A."/>
            <person name="Goff S.P."/>
            <person name="Metzger M.J."/>
        </authorList>
    </citation>
    <scope>NUCLEOTIDE SEQUENCE</scope>
    <source>
        <strain evidence="14">MELC-2E11</strain>
        <tissue evidence="14">Siphon/mantle</tissue>
    </source>
</reference>
<evidence type="ECO:0000259" key="13">
    <source>
        <dbReference type="Pfam" id="PF02932"/>
    </source>
</evidence>
<sequence>EFSIGTFLRQTWNDSRLSYNALPNLKALELDTRMMEKVWVPDLFIVNEKEASVHMVTVPNRLMHVFPSGKVHYNGYSTDNLVFEWNPIPLEIDRSLSLAQFDLGEIETRRCDKSYIGDTDGNIVNYTCILMQFELIRNFGYYITQIYIPSILIVILSWVSFWLDIDAVPARISLGLLTVLTMTTQSAGARSSLPKVSYIKGIDVWMAVCMVFVFIALIEFAFVNVNTRVGKRRDTKTKKETTSLVKKDGELKNDTPNDGRLNRWNVFVSSRNNARIMDRFSRVAFPVAFIVFNIVYWSVYTFWQPSKSDVA</sequence>
<keyword evidence="7 11" id="KW-1133">Transmembrane helix</keyword>
<dbReference type="InterPro" id="IPR006201">
    <property type="entry name" value="Neur_channel"/>
</dbReference>
<feature type="transmembrane region" description="Helical" evidence="11">
    <location>
        <begin position="283"/>
        <end position="303"/>
    </location>
</feature>
<dbReference type="Gene3D" id="1.20.58.390">
    <property type="entry name" value="Neurotransmitter-gated ion-channel transmembrane domain"/>
    <property type="match status" value="1"/>
</dbReference>
<feature type="non-terminal residue" evidence="14">
    <location>
        <position position="311"/>
    </location>
</feature>
<dbReference type="Pfam" id="PF02931">
    <property type="entry name" value="Neur_chan_LBD"/>
    <property type="match status" value="1"/>
</dbReference>
<evidence type="ECO:0000256" key="7">
    <source>
        <dbReference type="ARBA" id="ARBA00022989"/>
    </source>
</evidence>
<dbReference type="Gene3D" id="2.70.170.10">
    <property type="entry name" value="Neurotransmitter-gated ion-channel ligand-binding domain"/>
    <property type="match status" value="2"/>
</dbReference>
<dbReference type="CDD" id="cd19049">
    <property type="entry name" value="LGIC_TM_anion"/>
    <property type="match status" value="1"/>
</dbReference>
<evidence type="ECO:0000256" key="11">
    <source>
        <dbReference type="SAM" id="Phobius"/>
    </source>
</evidence>
<dbReference type="InterPro" id="IPR036719">
    <property type="entry name" value="Neuro-gated_channel_TM_sf"/>
</dbReference>
<keyword evidence="5 11" id="KW-0812">Transmembrane</keyword>
<dbReference type="Pfam" id="PF02932">
    <property type="entry name" value="Neur_chan_memb"/>
    <property type="match status" value="1"/>
</dbReference>
<dbReference type="InterPro" id="IPR036734">
    <property type="entry name" value="Neur_chan_lig-bd_sf"/>
</dbReference>
<dbReference type="InterPro" id="IPR038050">
    <property type="entry name" value="Neuro_actylchol_rec"/>
</dbReference>
<dbReference type="PRINTS" id="PR00252">
    <property type="entry name" value="NRIONCHANNEL"/>
</dbReference>
<keyword evidence="10" id="KW-0407">Ion channel</keyword>
<accession>A0ABY7DUG4</accession>
<protein>
    <submittedName>
        <fullName evidence="14">GLRA3-like protein</fullName>
    </submittedName>
</protein>
<evidence type="ECO:0000256" key="2">
    <source>
        <dbReference type="ARBA" id="ARBA00004236"/>
    </source>
</evidence>
<evidence type="ECO:0000256" key="10">
    <source>
        <dbReference type="ARBA" id="ARBA00023303"/>
    </source>
</evidence>
<evidence type="ECO:0000313" key="14">
    <source>
        <dbReference type="EMBL" id="WAR00306.1"/>
    </source>
</evidence>
<evidence type="ECO:0000256" key="6">
    <source>
        <dbReference type="ARBA" id="ARBA00022729"/>
    </source>
</evidence>
<keyword evidence="9 11" id="KW-0472">Membrane</keyword>
<keyword evidence="4" id="KW-1003">Cell membrane</keyword>
<organism evidence="14 15">
    <name type="scientific">Mya arenaria</name>
    <name type="common">Soft-shell clam</name>
    <dbReference type="NCBI Taxonomy" id="6604"/>
    <lineage>
        <taxon>Eukaryota</taxon>
        <taxon>Metazoa</taxon>
        <taxon>Spiralia</taxon>
        <taxon>Lophotrochozoa</taxon>
        <taxon>Mollusca</taxon>
        <taxon>Bivalvia</taxon>
        <taxon>Autobranchia</taxon>
        <taxon>Heteroconchia</taxon>
        <taxon>Euheterodonta</taxon>
        <taxon>Imparidentia</taxon>
        <taxon>Neoheterodontei</taxon>
        <taxon>Myida</taxon>
        <taxon>Myoidea</taxon>
        <taxon>Myidae</taxon>
        <taxon>Mya</taxon>
    </lineage>
</organism>
<dbReference type="InterPro" id="IPR006028">
    <property type="entry name" value="GABAA/Glycine_rcpt"/>
</dbReference>
<keyword evidence="6" id="KW-0732">Signal</keyword>
<feature type="transmembrane region" description="Helical" evidence="11">
    <location>
        <begin position="204"/>
        <end position="223"/>
    </location>
</feature>
<evidence type="ECO:0000256" key="5">
    <source>
        <dbReference type="ARBA" id="ARBA00022692"/>
    </source>
</evidence>
<dbReference type="Proteomes" id="UP001164746">
    <property type="component" value="Chromosome 3"/>
</dbReference>
<dbReference type="EMBL" id="CP111014">
    <property type="protein sequence ID" value="WAR00306.1"/>
    <property type="molecule type" value="Genomic_DNA"/>
</dbReference>
<feature type="domain" description="Neurotransmitter-gated ion-channel transmembrane" evidence="13">
    <location>
        <begin position="146"/>
        <end position="240"/>
    </location>
</feature>
<evidence type="ECO:0000256" key="9">
    <source>
        <dbReference type="ARBA" id="ARBA00023136"/>
    </source>
</evidence>
<evidence type="ECO:0000256" key="8">
    <source>
        <dbReference type="ARBA" id="ARBA00023065"/>
    </source>
</evidence>
<evidence type="ECO:0000256" key="3">
    <source>
        <dbReference type="ARBA" id="ARBA00022448"/>
    </source>
</evidence>
<evidence type="ECO:0000259" key="12">
    <source>
        <dbReference type="Pfam" id="PF02931"/>
    </source>
</evidence>
<evidence type="ECO:0000256" key="1">
    <source>
        <dbReference type="ARBA" id="ARBA00004141"/>
    </source>
</evidence>
<proteinExistence type="predicted"/>
<keyword evidence="8" id="KW-0406">Ion transport</keyword>
<gene>
    <name evidence="14" type="ORF">MAR_024678</name>
</gene>
<feature type="transmembrane region" description="Helical" evidence="11">
    <location>
        <begin position="139"/>
        <end position="163"/>
    </location>
</feature>
<keyword evidence="15" id="KW-1185">Reference proteome</keyword>
<dbReference type="InterPro" id="IPR006029">
    <property type="entry name" value="Neurotrans-gated_channel_TM"/>
</dbReference>
<comment type="subcellular location">
    <subcellularLocation>
        <location evidence="2">Cell membrane</location>
    </subcellularLocation>
    <subcellularLocation>
        <location evidence="1">Membrane</location>
        <topology evidence="1">Multi-pass membrane protein</topology>
    </subcellularLocation>
</comment>
<dbReference type="SUPFAM" id="SSF63712">
    <property type="entry name" value="Nicotinic receptor ligand binding domain-like"/>
    <property type="match status" value="1"/>
</dbReference>
<dbReference type="SUPFAM" id="SSF90112">
    <property type="entry name" value="Neurotransmitter-gated ion-channel transmembrane pore"/>
    <property type="match status" value="1"/>
</dbReference>